<proteinExistence type="predicted"/>
<dbReference type="EMBL" id="RSCD01000011">
    <property type="protein sequence ID" value="RSH90193.1"/>
    <property type="molecule type" value="Genomic_DNA"/>
</dbReference>
<feature type="repeat" description="WD" evidence="3">
    <location>
        <begin position="262"/>
        <end position="303"/>
    </location>
</feature>
<feature type="region of interest" description="Disordered" evidence="4">
    <location>
        <begin position="87"/>
        <end position="112"/>
    </location>
</feature>
<feature type="compositionally biased region" description="Acidic residues" evidence="4">
    <location>
        <begin position="96"/>
        <end position="109"/>
    </location>
</feature>
<dbReference type="CDD" id="cd00200">
    <property type="entry name" value="WD40"/>
    <property type="match status" value="1"/>
</dbReference>
<dbReference type="SUPFAM" id="SSF158230">
    <property type="entry name" value="PRP4-like"/>
    <property type="match status" value="1"/>
</dbReference>
<comment type="caution">
    <text evidence="6">The sequence shown here is derived from an EMBL/GenBank/DDBJ whole genome shotgun (WGS) entry which is preliminary data.</text>
</comment>
<protein>
    <recommendedName>
        <fullName evidence="5">Pre-mRNA processing factor 4 (PRP4)-like domain-containing protein</fullName>
    </recommendedName>
</protein>
<dbReference type="PANTHER" id="PTHR19846">
    <property type="entry name" value="WD40 REPEAT PROTEIN"/>
    <property type="match status" value="1"/>
</dbReference>
<dbReference type="InterPro" id="IPR001680">
    <property type="entry name" value="WD40_rpt"/>
</dbReference>
<dbReference type="Gene3D" id="2.130.10.10">
    <property type="entry name" value="YVTN repeat-like/Quinoprotein amine dehydrogenase"/>
    <property type="match status" value="3"/>
</dbReference>
<evidence type="ECO:0000313" key="7">
    <source>
        <dbReference type="Proteomes" id="UP000279259"/>
    </source>
</evidence>
<dbReference type="InterPro" id="IPR015943">
    <property type="entry name" value="WD40/YVTN_repeat-like_dom_sf"/>
</dbReference>
<dbReference type="AlphaFoldDB" id="A0A427YGP1"/>
<dbReference type="InterPro" id="IPR014906">
    <property type="entry name" value="PRP4-like"/>
</dbReference>
<dbReference type="PRINTS" id="PR00320">
    <property type="entry name" value="GPROTEINBRPT"/>
</dbReference>
<dbReference type="InterPro" id="IPR020472">
    <property type="entry name" value="WD40_PAC1"/>
</dbReference>
<evidence type="ECO:0000256" key="1">
    <source>
        <dbReference type="ARBA" id="ARBA00022574"/>
    </source>
</evidence>
<dbReference type="Proteomes" id="UP000279259">
    <property type="component" value="Unassembled WGS sequence"/>
</dbReference>
<dbReference type="OrthoDB" id="540662at2759"/>
<keyword evidence="2" id="KW-0677">Repeat</keyword>
<dbReference type="GO" id="GO:0046540">
    <property type="term" value="C:U4/U6 x U5 tri-snRNP complex"/>
    <property type="evidence" value="ECO:0007669"/>
    <property type="project" value="TreeGrafter"/>
</dbReference>
<dbReference type="Gene3D" id="4.10.280.110">
    <property type="entry name" value="Pre-mRNA processing factor 4 domain"/>
    <property type="match status" value="1"/>
</dbReference>
<dbReference type="GO" id="GO:0000398">
    <property type="term" value="P:mRNA splicing, via spliceosome"/>
    <property type="evidence" value="ECO:0007669"/>
    <property type="project" value="TreeGrafter"/>
</dbReference>
<feature type="domain" description="Pre-mRNA processing factor 4 (PRP4)-like" evidence="5">
    <location>
        <begin position="46"/>
        <end position="93"/>
    </location>
</feature>
<name>A0A427YGP1_9TREE</name>
<reference evidence="6 7" key="1">
    <citation type="submission" date="2018-11" db="EMBL/GenBank/DDBJ databases">
        <title>Genome sequence of Saitozyma podzolica DSM 27192.</title>
        <authorList>
            <person name="Aliyu H."/>
            <person name="Gorte O."/>
            <person name="Ochsenreither K."/>
        </authorList>
    </citation>
    <scope>NUCLEOTIDE SEQUENCE [LARGE SCALE GENOMIC DNA]</scope>
    <source>
        <strain evidence="6 7">DSM 27192</strain>
    </source>
</reference>
<dbReference type="PANTHER" id="PTHR19846:SF0">
    <property type="entry name" value="PRE-MRNA PROCESSING FACTOR 4"/>
    <property type="match status" value="1"/>
</dbReference>
<feature type="repeat" description="WD" evidence="3">
    <location>
        <begin position="346"/>
        <end position="387"/>
    </location>
</feature>
<dbReference type="GO" id="GO:0017070">
    <property type="term" value="F:U6 snRNA binding"/>
    <property type="evidence" value="ECO:0007669"/>
    <property type="project" value="TreeGrafter"/>
</dbReference>
<dbReference type="STRING" id="1890683.A0A427YGP1"/>
<feature type="region of interest" description="Disordered" evidence="4">
    <location>
        <begin position="1"/>
        <end position="24"/>
    </location>
</feature>
<evidence type="ECO:0000256" key="4">
    <source>
        <dbReference type="SAM" id="MobiDB-lite"/>
    </source>
</evidence>
<dbReference type="GO" id="GO:0030621">
    <property type="term" value="F:U4 snRNA binding"/>
    <property type="evidence" value="ECO:0007669"/>
    <property type="project" value="TreeGrafter"/>
</dbReference>
<dbReference type="InterPro" id="IPR036285">
    <property type="entry name" value="PRP4-like_sf"/>
</dbReference>
<dbReference type="PROSITE" id="PS50082">
    <property type="entry name" value="WD_REPEATS_2"/>
    <property type="match status" value="5"/>
</dbReference>
<evidence type="ECO:0000256" key="2">
    <source>
        <dbReference type="ARBA" id="ARBA00022737"/>
    </source>
</evidence>
<keyword evidence="7" id="KW-1185">Reference proteome</keyword>
<feature type="repeat" description="WD" evidence="3">
    <location>
        <begin position="212"/>
        <end position="261"/>
    </location>
</feature>
<keyword evidence="1 3" id="KW-0853">WD repeat</keyword>
<dbReference type="SUPFAM" id="SSF50978">
    <property type="entry name" value="WD40 repeat-like"/>
    <property type="match status" value="1"/>
</dbReference>
<sequence>MDIDDLAVDNTYELGGSDDERERSQNAALIEQLERKKRLRKMAVPTDDKKVRERLRAYGEPITLFGEGPGDRRDRLKYVQEQIEEARGGDLGDFGSESESEEEEEEGEFYTEGSDALLEARRRLARYSLSRAKTRIARQGIEVNLPLGKIVNARKELFSELKTFSNLGSQFGDDRPLSTIRFSPNGKLILTTSWTGDAKLWDMPNLNAVRTLRGHTDRIGGAAWHPAATRGLGEGAANIATGGGEGDVKLWSLDGEKPLVTLSGHSGRVGRVGFHPSGAFLGSAGFDGTWRLWDVATSKELLVQEGHSKEVYALTFQDDGALAASGGFDAIGRVWDLRTGRTAMVLDGHVKEILAMDFAPNGYQVATGSGDDTVRIWDLRALKTQYIIPAHKSSVSDLKFFRSSGEMPHIPLDLSNGVAPNGSAHTNGASASNGDVDMDSSEGTNPEPSTNANANANAEPTLPKSGLFLVTAGFDCNVRIWSADEWSLIRNLATDAGKVMSVDVSSDAKFIASASYSRSFHLFGGTIRCEPGTDWRGFGSRRGPDGLVRSLAETSRRDLAQVM</sequence>
<accession>A0A427YGP1</accession>
<dbReference type="SMART" id="SM00320">
    <property type="entry name" value="WD40"/>
    <property type="match status" value="7"/>
</dbReference>
<dbReference type="SMART" id="SM00500">
    <property type="entry name" value="SFM"/>
    <property type="match status" value="1"/>
</dbReference>
<evidence type="ECO:0000259" key="5">
    <source>
        <dbReference type="SMART" id="SM00500"/>
    </source>
</evidence>
<dbReference type="PROSITE" id="PS00678">
    <property type="entry name" value="WD_REPEATS_1"/>
    <property type="match status" value="2"/>
</dbReference>
<gene>
    <name evidence="6" type="ORF">EHS25_001527</name>
</gene>
<evidence type="ECO:0000256" key="3">
    <source>
        <dbReference type="PROSITE-ProRule" id="PRU00221"/>
    </source>
</evidence>
<evidence type="ECO:0000313" key="6">
    <source>
        <dbReference type="EMBL" id="RSH90193.1"/>
    </source>
</evidence>
<feature type="region of interest" description="Disordered" evidence="4">
    <location>
        <begin position="412"/>
        <end position="458"/>
    </location>
</feature>
<dbReference type="InterPro" id="IPR036322">
    <property type="entry name" value="WD40_repeat_dom_sf"/>
</dbReference>
<dbReference type="InterPro" id="IPR019775">
    <property type="entry name" value="WD40_repeat_CS"/>
</dbReference>
<dbReference type="Pfam" id="PF08799">
    <property type="entry name" value="PRP4"/>
    <property type="match status" value="1"/>
</dbReference>
<feature type="repeat" description="WD" evidence="3">
    <location>
        <begin position="304"/>
        <end position="345"/>
    </location>
</feature>
<dbReference type="Pfam" id="PF00400">
    <property type="entry name" value="WD40"/>
    <property type="match status" value="7"/>
</dbReference>
<feature type="repeat" description="WD" evidence="3">
    <location>
        <begin position="170"/>
        <end position="211"/>
    </location>
</feature>
<dbReference type="PROSITE" id="PS50294">
    <property type="entry name" value="WD_REPEATS_REGION"/>
    <property type="match status" value="3"/>
</dbReference>
<feature type="compositionally biased region" description="Polar residues" evidence="4">
    <location>
        <begin position="423"/>
        <end position="433"/>
    </location>
</feature>
<organism evidence="6 7">
    <name type="scientific">Saitozyma podzolica</name>
    <dbReference type="NCBI Taxonomy" id="1890683"/>
    <lineage>
        <taxon>Eukaryota</taxon>
        <taxon>Fungi</taxon>
        <taxon>Dikarya</taxon>
        <taxon>Basidiomycota</taxon>
        <taxon>Agaricomycotina</taxon>
        <taxon>Tremellomycetes</taxon>
        <taxon>Tremellales</taxon>
        <taxon>Trimorphomycetaceae</taxon>
        <taxon>Saitozyma</taxon>
    </lineage>
</organism>
<feature type="compositionally biased region" description="Polar residues" evidence="4">
    <location>
        <begin position="441"/>
        <end position="450"/>
    </location>
</feature>